<dbReference type="SUPFAM" id="SSF51735">
    <property type="entry name" value="NAD(P)-binding Rossmann-fold domains"/>
    <property type="match status" value="1"/>
</dbReference>
<keyword evidence="3" id="KW-1185">Reference proteome</keyword>
<dbReference type="Proteomes" id="UP001287356">
    <property type="component" value="Unassembled WGS sequence"/>
</dbReference>
<gene>
    <name evidence="2" type="ORF">B0T24DRAFT_647757</name>
</gene>
<sequence>MRAWQYTSTAGGLEKNLFLKDDVPVPTLSTRRDASEVLIEVVSATLNPADYKMPEIGALVRAAMIHTPATPGLDFCGRVVQATAAVDRPRVGELVFGRIDPAQHGTMAPYFVAPSQACAVAPAGLAPDAAATLGVAGMTAYQAVAPHVKAGDCVFVNGGGGGVGTFAIQIAKALGCHVTASCSAAKADLCRRLGADELVDYGATDVAAALRDGGPTFALVVDNAGADPRLYKAADAALLPAGRYIQIGGALSFASARNIASRFLRPAFLGGGKHKFAFMSLHHAPEDLEQMARWVVEGKIQPVVEETFAYEDLPKAIAKSKTGRCAGKLVIHVGEAEA</sequence>
<dbReference type="EMBL" id="JAULSN010000002">
    <property type="protein sequence ID" value="KAK3380591.1"/>
    <property type="molecule type" value="Genomic_DNA"/>
</dbReference>
<dbReference type="GO" id="GO:0005739">
    <property type="term" value="C:mitochondrion"/>
    <property type="evidence" value="ECO:0007669"/>
    <property type="project" value="TreeGrafter"/>
</dbReference>
<comment type="caution">
    <text evidence="2">The sequence shown here is derived from an EMBL/GenBank/DDBJ whole genome shotgun (WGS) entry which is preliminary data.</text>
</comment>
<evidence type="ECO:0000313" key="2">
    <source>
        <dbReference type="EMBL" id="KAK3380591.1"/>
    </source>
</evidence>
<dbReference type="InterPro" id="IPR036291">
    <property type="entry name" value="NAD(P)-bd_dom_sf"/>
</dbReference>
<dbReference type="Pfam" id="PF13602">
    <property type="entry name" value="ADH_zinc_N_2"/>
    <property type="match status" value="1"/>
</dbReference>
<dbReference type="PANTHER" id="PTHR11695:SF294">
    <property type="entry name" value="RETICULON-4-INTERACTING PROTEIN 1, MITOCHONDRIAL"/>
    <property type="match status" value="1"/>
</dbReference>
<evidence type="ECO:0000313" key="3">
    <source>
        <dbReference type="Proteomes" id="UP001287356"/>
    </source>
</evidence>
<dbReference type="CDD" id="cd08267">
    <property type="entry name" value="MDR1"/>
    <property type="match status" value="1"/>
</dbReference>
<dbReference type="PANTHER" id="PTHR11695">
    <property type="entry name" value="ALCOHOL DEHYDROGENASE RELATED"/>
    <property type="match status" value="1"/>
</dbReference>
<reference evidence="2" key="1">
    <citation type="journal article" date="2023" name="Mol. Phylogenet. Evol.">
        <title>Genome-scale phylogeny and comparative genomics of the fungal order Sordariales.</title>
        <authorList>
            <person name="Hensen N."/>
            <person name="Bonometti L."/>
            <person name="Westerberg I."/>
            <person name="Brannstrom I.O."/>
            <person name="Guillou S."/>
            <person name="Cros-Aarteil S."/>
            <person name="Calhoun S."/>
            <person name="Haridas S."/>
            <person name="Kuo A."/>
            <person name="Mondo S."/>
            <person name="Pangilinan J."/>
            <person name="Riley R."/>
            <person name="LaButti K."/>
            <person name="Andreopoulos B."/>
            <person name="Lipzen A."/>
            <person name="Chen C."/>
            <person name="Yan M."/>
            <person name="Daum C."/>
            <person name="Ng V."/>
            <person name="Clum A."/>
            <person name="Steindorff A."/>
            <person name="Ohm R.A."/>
            <person name="Martin F."/>
            <person name="Silar P."/>
            <person name="Natvig D.O."/>
            <person name="Lalanne C."/>
            <person name="Gautier V."/>
            <person name="Ament-Velasquez S.L."/>
            <person name="Kruys A."/>
            <person name="Hutchinson M.I."/>
            <person name="Powell A.J."/>
            <person name="Barry K."/>
            <person name="Miller A.N."/>
            <person name="Grigoriev I.V."/>
            <person name="Debuchy R."/>
            <person name="Gladieux P."/>
            <person name="Hiltunen Thoren M."/>
            <person name="Johannesson H."/>
        </authorList>
    </citation>
    <scope>NUCLEOTIDE SEQUENCE</scope>
    <source>
        <strain evidence="2">CBS 958.72</strain>
    </source>
</reference>
<dbReference type="InterPro" id="IPR050700">
    <property type="entry name" value="YIM1/Zinc_Alcohol_DH_Fams"/>
</dbReference>
<dbReference type="InterPro" id="IPR013154">
    <property type="entry name" value="ADH-like_N"/>
</dbReference>
<feature type="domain" description="Enoyl reductase (ER)" evidence="1">
    <location>
        <begin position="12"/>
        <end position="331"/>
    </location>
</feature>
<dbReference type="SUPFAM" id="SSF50129">
    <property type="entry name" value="GroES-like"/>
    <property type="match status" value="1"/>
</dbReference>
<name>A0AAE0NFP6_9PEZI</name>
<accession>A0AAE0NFP6</accession>
<dbReference type="SMART" id="SM00829">
    <property type="entry name" value="PKS_ER"/>
    <property type="match status" value="1"/>
</dbReference>
<dbReference type="Gene3D" id="3.40.50.720">
    <property type="entry name" value="NAD(P)-binding Rossmann-like Domain"/>
    <property type="match status" value="1"/>
</dbReference>
<dbReference type="Pfam" id="PF08240">
    <property type="entry name" value="ADH_N"/>
    <property type="match status" value="1"/>
</dbReference>
<proteinExistence type="predicted"/>
<dbReference type="InterPro" id="IPR020843">
    <property type="entry name" value="ER"/>
</dbReference>
<organism evidence="2 3">
    <name type="scientific">Lasiosphaeria ovina</name>
    <dbReference type="NCBI Taxonomy" id="92902"/>
    <lineage>
        <taxon>Eukaryota</taxon>
        <taxon>Fungi</taxon>
        <taxon>Dikarya</taxon>
        <taxon>Ascomycota</taxon>
        <taxon>Pezizomycotina</taxon>
        <taxon>Sordariomycetes</taxon>
        <taxon>Sordariomycetidae</taxon>
        <taxon>Sordariales</taxon>
        <taxon>Lasiosphaeriaceae</taxon>
        <taxon>Lasiosphaeria</taxon>
    </lineage>
</organism>
<reference evidence="2" key="2">
    <citation type="submission" date="2023-06" db="EMBL/GenBank/DDBJ databases">
        <authorList>
            <consortium name="Lawrence Berkeley National Laboratory"/>
            <person name="Haridas S."/>
            <person name="Hensen N."/>
            <person name="Bonometti L."/>
            <person name="Westerberg I."/>
            <person name="Brannstrom I.O."/>
            <person name="Guillou S."/>
            <person name="Cros-Aarteil S."/>
            <person name="Calhoun S."/>
            <person name="Kuo A."/>
            <person name="Mondo S."/>
            <person name="Pangilinan J."/>
            <person name="Riley R."/>
            <person name="Labutti K."/>
            <person name="Andreopoulos B."/>
            <person name="Lipzen A."/>
            <person name="Chen C."/>
            <person name="Yanf M."/>
            <person name="Daum C."/>
            <person name="Ng V."/>
            <person name="Clum A."/>
            <person name="Steindorff A."/>
            <person name="Ohm R."/>
            <person name="Martin F."/>
            <person name="Silar P."/>
            <person name="Natvig D."/>
            <person name="Lalanne C."/>
            <person name="Gautier V."/>
            <person name="Ament-Velasquez S.L."/>
            <person name="Kruys A."/>
            <person name="Hutchinson M.I."/>
            <person name="Powell A.J."/>
            <person name="Barry K."/>
            <person name="Miller A.N."/>
            <person name="Grigoriev I.V."/>
            <person name="Debuchy R."/>
            <person name="Gladieux P."/>
            <person name="Thoren M.H."/>
            <person name="Johannesson H."/>
        </authorList>
    </citation>
    <scope>NUCLEOTIDE SEQUENCE</scope>
    <source>
        <strain evidence="2">CBS 958.72</strain>
    </source>
</reference>
<dbReference type="InterPro" id="IPR011032">
    <property type="entry name" value="GroES-like_sf"/>
</dbReference>
<dbReference type="GO" id="GO:0016491">
    <property type="term" value="F:oxidoreductase activity"/>
    <property type="evidence" value="ECO:0007669"/>
    <property type="project" value="InterPro"/>
</dbReference>
<dbReference type="Gene3D" id="3.90.180.10">
    <property type="entry name" value="Medium-chain alcohol dehydrogenases, catalytic domain"/>
    <property type="match status" value="1"/>
</dbReference>
<evidence type="ECO:0000259" key="1">
    <source>
        <dbReference type="SMART" id="SM00829"/>
    </source>
</evidence>
<protein>
    <recommendedName>
        <fullName evidence="1">Enoyl reductase (ER) domain-containing protein</fullName>
    </recommendedName>
</protein>
<dbReference type="AlphaFoldDB" id="A0AAE0NFP6"/>